<evidence type="ECO:0000313" key="5">
    <source>
        <dbReference type="EMBL" id="TPW26422.1"/>
    </source>
</evidence>
<proteinExistence type="predicted"/>
<dbReference type="InterPro" id="IPR005143">
    <property type="entry name" value="TF_LuxR_autoind-bd_dom"/>
</dbReference>
<dbReference type="InterPro" id="IPR016032">
    <property type="entry name" value="Sig_transdc_resp-reg_C-effctor"/>
</dbReference>
<evidence type="ECO:0000256" key="3">
    <source>
        <dbReference type="ARBA" id="ARBA00023163"/>
    </source>
</evidence>
<dbReference type="Pfam" id="PF03472">
    <property type="entry name" value="Autoind_bind"/>
    <property type="match status" value="1"/>
</dbReference>
<dbReference type="PRINTS" id="PR00038">
    <property type="entry name" value="HTHLUXR"/>
</dbReference>
<keyword evidence="6" id="KW-1185">Reference proteome</keyword>
<dbReference type="GO" id="GO:0003677">
    <property type="term" value="F:DNA binding"/>
    <property type="evidence" value="ECO:0007669"/>
    <property type="project" value="UniProtKB-KW"/>
</dbReference>
<dbReference type="OrthoDB" id="3170288at2"/>
<dbReference type="AlphaFoldDB" id="A0A506TWH0"/>
<dbReference type="RefSeq" id="WP_141151248.1">
    <property type="nucleotide sequence ID" value="NZ_VHLG01000031.1"/>
</dbReference>
<evidence type="ECO:0000259" key="4">
    <source>
        <dbReference type="PROSITE" id="PS50043"/>
    </source>
</evidence>
<dbReference type="CDD" id="cd06170">
    <property type="entry name" value="LuxR_C_like"/>
    <property type="match status" value="1"/>
</dbReference>
<dbReference type="InterPro" id="IPR036693">
    <property type="entry name" value="TF_LuxR_autoind-bd_dom_sf"/>
</dbReference>
<sequence length="243" mass="27125">MSDFDKTLEVIAQIDRCQTFSSLMHALTNFTSKFGLDCLIAGTMPGGRETKASLKDRFLLSGFDPGWLERYINNRYVEVDPVIERIKRSSVPFLWSEIQNSSHAPVGTVGRRVLNEATEFRLREGFAVPLWTTDFVAAVSLAGEHAELSPSERGMVALASTYAVTKAMTLNNIRSERQRASLSPRELECLKWVAAGKTEWEIGMILNISEHTADRHLANVHRKLGAVTRPQAIANAFRLGFIT</sequence>
<name>A0A506TWH0_9HYPH</name>
<keyword evidence="1" id="KW-0805">Transcription regulation</keyword>
<dbReference type="PANTHER" id="PTHR44688:SF16">
    <property type="entry name" value="DNA-BINDING TRANSCRIPTIONAL ACTIVATOR DEVR_DOSR"/>
    <property type="match status" value="1"/>
</dbReference>
<dbReference type="SUPFAM" id="SSF46894">
    <property type="entry name" value="C-terminal effector domain of the bipartite response regulators"/>
    <property type="match status" value="1"/>
</dbReference>
<dbReference type="Pfam" id="PF00196">
    <property type="entry name" value="GerE"/>
    <property type="match status" value="1"/>
</dbReference>
<organism evidence="5 6">
    <name type="scientific">Martelella alba</name>
    <dbReference type="NCBI Taxonomy" id="2590451"/>
    <lineage>
        <taxon>Bacteria</taxon>
        <taxon>Pseudomonadati</taxon>
        <taxon>Pseudomonadota</taxon>
        <taxon>Alphaproteobacteria</taxon>
        <taxon>Hyphomicrobiales</taxon>
        <taxon>Aurantimonadaceae</taxon>
        <taxon>Martelella</taxon>
    </lineage>
</organism>
<accession>A0A506TWH0</accession>
<evidence type="ECO:0000256" key="1">
    <source>
        <dbReference type="ARBA" id="ARBA00023015"/>
    </source>
</evidence>
<dbReference type="PROSITE" id="PS50043">
    <property type="entry name" value="HTH_LUXR_2"/>
    <property type="match status" value="1"/>
</dbReference>
<dbReference type="EMBL" id="VHLG01000031">
    <property type="protein sequence ID" value="TPW26422.1"/>
    <property type="molecule type" value="Genomic_DNA"/>
</dbReference>
<dbReference type="Gene3D" id="3.30.450.80">
    <property type="entry name" value="Transcription factor LuxR-like, autoinducer-binding domain"/>
    <property type="match status" value="1"/>
</dbReference>
<dbReference type="PANTHER" id="PTHR44688">
    <property type="entry name" value="DNA-BINDING TRANSCRIPTIONAL ACTIVATOR DEVR_DOSR"/>
    <property type="match status" value="1"/>
</dbReference>
<dbReference type="SUPFAM" id="SSF75516">
    <property type="entry name" value="Pheromone-binding domain of LuxR-like quorum-sensing transcription factors"/>
    <property type="match status" value="1"/>
</dbReference>
<reference evidence="5 6" key="1">
    <citation type="submission" date="2019-06" db="EMBL/GenBank/DDBJ databases">
        <authorList>
            <person name="Li M."/>
        </authorList>
    </citation>
    <scope>NUCLEOTIDE SEQUENCE [LARGE SCALE GENOMIC DNA]</scope>
    <source>
        <strain evidence="5 6">BGMRC2036</strain>
    </source>
</reference>
<dbReference type="GO" id="GO:0006355">
    <property type="term" value="P:regulation of DNA-templated transcription"/>
    <property type="evidence" value="ECO:0007669"/>
    <property type="project" value="InterPro"/>
</dbReference>
<dbReference type="Proteomes" id="UP000318801">
    <property type="component" value="Unassembled WGS sequence"/>
</dbReference>
<gene>
    <name evidence="5" type="ORF">FJU08_22330</name>
</gene>
<evidence type="ECO:0000313" key="6">
    <source>
        <dbReference type="Proteomes" id="UP000318801"/>
    </source>
</evidence>
<evidence type="ECO:0000256" key="2">
    <source>
        <dbReference type="ARBA" id="ARBA00023125"/>
    </source>
</evidence>
<dbReference type="Gene3D" id="1.10.10.10">
    <property type="entry name" value="Winged helix-like DNA-binding domain superfamily/Winged helix DNA-binding domain"/>
    <property type="match status" value="1"/>
</dbReference>
<dbReference type="InterPro" id="IPR000792">
    <property type="entry name" value="Tscrpt_reg_LuxR_C"/>
</dbReference>
<dbReference type="InterPro" id="IPR036388">
    <property type="entry name" value="WH-like_DNA-bd_sf"/>
</dbReference>
<comment type="caution">
    <text evidence="5">The sequence shown here is derived from an EMBL/GenBank/DDBJ whole genome shotgun (WGS) entry which is preliminary data.</text>
</comment>
<keyword evidence="2" id="KW-0238">DNA-binding</keyword>
<protein>
    <submittedName>
        <fullName evidence="5">LuxR family transcriptional regulator</fullName>
    </submittedName>
</protein>
<dbReference type="SMART" id="SM00421">
    <property type="entry name" value="HTH_LUXR"/>
    <property type="match status" value="1"/>
</dbReference>
<feature type="domain" description="HTH luxR-type" evidence="4">
    <location>
        <begin position="175"/>
        <end position="240"/>
    </location>
</feature>
<keyword evidence="3" id="KW-0804">Transcription</keyword>